<dbReference type="InterPro" id="IPR026487">
    <property type="entry name" value="CHP04141"/>
</dbReference>
<evidence type="ECO:0000313" key="1">
    <source>
        <dbReference type="EMBL" id="MBB5985480.1"/>
    </source>
</evidence>
<accession>A0ABR6NDX0</accession>
<keyword evidence="2" id="KW-1185">Reference proteome</keyword>
<dbReference type="EMBL" id="JACHKA010000001">
    <property type="protein sequence ID" value="MBB5985480.1"/>
    <property type="molecule type" value="Genomic_DNA"/>
</dbReference>
<sequence length="173" mass="19090">MKTPYLGVHQTGSRPFIAELLANSQLLCLDQARANPAGAKGANFEPCDFLSASRQLIHLKDGHSSSPLSHLWNQGLVSTESFVRDSAFRTAFRKAVTVREKQYSRSGFLALIPDGRTKPLPADFTVVYGVMRHPNARTGSLTLPFFSKIALRAVAERLDMMGFKVELQLIAKT</sequence>
<evidence type="ECO:0000313" key="2">
    <source>
        <dbReference type="Proteomes" id="UP001138540"/>
    </source>
</evidence>
<name>A0ABR6NDX0_9SPHN</name>
<dbReference type="Proteomes" id="UP001138540">
    <property type="component" value="Unassembled WGS sequence"/>
</dbReference>
<dbReference type="Pfam" id="PF19614">
    <property type="entry name" value="DUF6119"/>
    <property type="match status" value="1"/>
</dbReference>
<protein>
    <submittedName>
        <fullName evidence="1">Uncharacterized protein (TIGR04141 family)</fullName>
    </submittedName>
</protein>
<dbReference type="RefSeq" id="WP_184151949.1">
    <property type="nucleotide sequence ID" value="NZ_JACHKA010000001.1"/>
</dbReference>
<reference evidence="1 2" key="1">
    <citation type="submission" date="2020-08" db="EMBL/GenBank/DDBJ databases">
        <title>Exploring microbial biodiversity for novel pathways involved in the catabolism of aromatic compounds derived from lignin.</title>
        <authorList>
            <person name="Elkins J."/>
        </authorList>
    </citation>
    <scope>NUCLEOTIDE SEQUENCE [LARGE SCALE GENOMIC DNA]</scope>
    <source>
        <strain evidence="1 2">B1D3A</strain>
    </source>
</reference>
<proteinExistence type="predicted"/>
<comment type="caution">
    <text evidence="1">The sequence shown here is derived from an EMBL/GenBank/DDBJ whole genome shotgun (WGS) entry which is preliminary data.</text>
</comment>
<organism evidence="1 2">
    <name type="scientific">Sphingobium lignivorans</name>
    <dbReference type="NCBI Taxonomy" id="2735886"/>
    <lineage>
        <taxon>Bacteria</taxon>
        <taxon>Pseudomonadati</taxon>
        <taxon>Pseudomonadota</taxon>
        <taxon>Alphaproteobacteria</taxon>
        <taxon>Sphingomonadales</taxon>
        <taxon>Sphingomonadaceae</taxon>
        <taxon>Sphingobium</taxon>
    </lineage>
</organism>
<gene>
    <name evidence="1" type="ORF">HNP60_001454</name>
</gene>
<dbReference type="NCBIfam" id="TIGR04141">
    <property type="entry name" value="TIGR04141 family sporadically distributed protein"/>
    <property type="match status" value="1"/>
</dbReference>